<dbReference type="SMART" id="SM00354">
    <property type="entry name" value="HTH_LACI"/>
    <property type="match status" value="1"/>
</dbReference>
<dbReference type="EMBL" id="JAAONZ010000005">
    <property type="protein sequence ID" value="NHO65633.1"/>
    <property type="molecule type" value="Genomic_DNA"/>
</dbReference>
<dbReference type="PRINTS" id="PR00036">
    <property type="entry name" value="HTHLACI"/>
</dbReference>
<keyword evidence="1" id="KW-0678">Repressor</keyword>
<dbReference type="Pfam" id="PF13377">
    <property type="entry name" value="Peripla_BP_3"/>
    <property type="match status" value="1"/>
</dbReference>
<dbReference type="Pfam" id="PF00356">
    <property type="entry name" value="LacI"/>
    <property type="match status" value="1"/>
</dbReference>
<sequence length="334" mass="36020">MVTIKDVAKLAGVSIATVSRTLSKPESVAESTRKTVMAAVQKSGYVTNSLASNFRRRRTNNVVVLVPDISNPFFAAVIQGIEFKAAEAGYRILLGDTQQSREREQAYVQLVPQRQADGLICLGQDMPLEQEPNGKQPEAAFPVVMACEYAGPLKVPSVVINNTRAAREMMEYLLSLGHKRIGYINGPQGSSLCAQRLSGYQEALTAAGLPVKPALIEEGDYSLATGYAATRRLLKQRSKPTALFCASDEMAIGAMHAARDLGLDIPGELSIAGFDDIDAAAYCYPPLTTVRQPRSEIGQMAMALMLESLADEPTLPRQVILPHQLVVRASTAAV</sequence>
<protein>
    <submittedName>
        <fullName evidence="6">LacI family transcriptional regulator</fullName>
    </submittedName>
</protein>
<dbReference type="CDD" id="cd06284">
    <property type="entry name" value="PBP1_LacI-like"/>
    <property type="match status" value="1"/>
</dbReference>
<dbReference type="InterPro" id="IPR000843">
    <property type="entry name" value="HTH_LacI"/>
</dbReference>
<reference evidence="6" key="1">
    <citation type="submission" date="2020-03" db="EMBL/GenBank/DDBJ databases">
        <authorList>
            <person name="Guo F."/>
        </authorList>
    </citation>
    <scope>NUCLEOTIDE SEQUENCE</scope>
    <source>
        <strain evidence="6">JCM 30134</strain>
    </source>
</reference>
<dbReference type="GO" id="GO:0003700">
    <property type="term" value="F:DNA-binding transcription factor activity"/>
    <property type="evidence" value="ECO:0007669"/>
    <property type="project" value="TreeGrafter"/>
</dbReference>
<proteinExistence type="predicted"/>
<dbReference type="PROSITE" id="PS50932">
    <property type="entry name" value="HTH_LACI_2"/>
    <property type="match status" value="1"/>
</dbReference>
<keyword evidence="7" id="KW-1185">Reference proteome</keyword>
<dbReference type="InterPro" id="IPR046335">
    <property type="entry name" value="LacI/GalR-like_sensor"/>
</dbReference>
<evidence type="ECO:0000256" key="2">
    <source>
        <dbReference type="ARBA" id="ARBA00023015"/>
    </source>
</evidence>
<dbReference type="SUPFAM" id="SSF47413">
    <property type="entry name" value="lambda repressor-like DNA-binding domains"/>
    <property type="match status" value="1"/>
</dbReference>
<evidence type="ECO:0000256" key="4">
    <source>
        <dbReference type="ARBA" id="ARBA00023163"/>
    </source>
</evidence>
<comment type="caution">
    <text evidence="6">The sequence shown here is derived from an EMBL/GenBank/DDBJ whole genome shotgun (WGS) entry which is preliminary data.</text>
</comment>
<dbReference type="Proteomes" id="UP000787472">
    <property type="component" value="Unassembled WGS sequence"/>
</dbReference>
<evidence type="ECO:0000256" key="1">
    <source>
        <dbReference type="ARBA" id="ARBA00022491"/>
    </source>
</evidence>
<dbReference type="GO" id="GO:0000976">
    <property type="term" value="F:transcription cis-regulatory region binding"/>
    <property type="evidence" value="ECO:0007669"/>
    <property type="project" value="TreeGrafter"/>
</dbReference>
<name>A0A9E5MLW2_9GAMM</name>
<dbReference type="PANTHER" id="PTHR30146:SF151">
    <property type="entry name" value="HTH-TYPE TRANSCRIPTIONAL REPRESSOR CYTR"/>
    <property type="match status" value="1"/>
</dbReference>
<evidence type="ECO:0000256" key="3">
    <source>
        <dbReference type="ARBA" id="ARBA00023125"/>
    </source>
</evidence>
<dbReference type="InterPro" id="IPR010982">
    <property type="entry name" value="Lambda_DNA-bd_dom_sf"/>
</dbReference>
<organism evidence="6 7">
    <name type="scientific">Pseudomaricurvus hydrocarbonicus</name>
    <dbReference type="NCBI Taxonomy" id="1470433"/>
    <lineage>
        <taxon>Bacteria</taxon>
        <taxon>Pseudomonadati</taxon>
        <taxon>Pseudomonadota</taxon>
        <taxon>Gammaproteobacteria</taxon>
        <taxon>Cellvibrionales</taxon>
        <taxon>Cellvibrionaceae</taxon>
        <taxon>Pseudomaricurvus</taxon>
    </lineage>
</organism>
<evidence type="ECO:0000313" key="7">
    <source>
        <dbReference type="Proteomes" id="UP000787472"/>
    </source>
</evidence>
<evidence type="ECO:0000313" key="6">
    <source>
        <dbReference type="EMBL" id="NHO65633.1"/>
    </source>
</evidence>
<accession>A0A9E5MLW2</accession>
<keyword evidence="2" id="KW-0805">Transcription regulation</keyword>
<dbReference type="AlphaFoldDB" id="A0A9E5MLW2"/>
<keyword evidence="3" id="KW-0238">DNA-binding</keyword>
<dbReference type="CDD" id="cd01392">
    <property type="entry name" value="HTH_LacI"/>
    <property type="match status" value="1"/>
</dbReference>
<gene>
    <name evidence="6" type="ORF">G8770_08780</name>
</gene>
<dbReference type="RefSeq" id="WP_167184961.1">
    <property type="nucleotide sequence ID" value="NZ_JAAONZ010000005.1"/>
</dbReference>
<evidence type="ECO:0000259" key="5">
    <source>
        <dbReference type="PROSITE" id="PS50932"/>
    </source>
</evidence>
<dbReference type="Gene3D" id="1.10.260.40">
    <property type="entry name" value="lambda repressor-like DNA-binding domains"/>
    <property type="match status" value="1"/>
</dbReference>
<dbReference type="SUPFAM" id="SSF53822">
    <property type="entry name" value="Periplasmic binding protein-like I"/>
    <property type="match status" value="1"/>
</dbReference>
<keyword evidence="4" id="KW-0804">Transcription</keyword>
<feature type="domain" description="HTH lacI-type" evidence="5">
    <location>
        <begin position="2"/>
        <end position="56"/>
    </location>
</feature>
<dbReference type="InterPro" id="IPR028082">
    <property type="entry name" value="Peripla_BP_I"/>
</dbReference>
<dbReference type="Gene3D" id="3.40.50.2300">
    <property type="match status" value="2"/>
</dbReference>
<dbReference type="PANTHER" id="PTHR30146">
    <property type="entry name" value="LACI-RELATED TRANSCRIPTIONAL REPRESSOR"/>
    <property type="match status" value="1"/>
</dbReference>